<organism evidence="1 2">
    <name type="scientific">Ficus carica</name>
    <name type="common">Common fig</name>
    <dbReference type="NCBI Taxonomy" id="3494"/>
    <lineage>
        <taxon>Eukaryota</taxon>
        <taxon>Viridiplantae</taxon>
        <taxon>Streptophyta</taxon>
        <taxon>Embryophyta</taxon>
        <taxon>Tracheophyta</taxon>
        <taxon>Spermatophyta</taxon>
        <taxon>Magnoliopsida</taxon>
        <taxon>eudicotyledons</taxon>
        <taxon>Gunneridae</taxon>
        <taxon>Pentapetalae</taxon>
        <taxon>rosids</taxon>
        <taxon>fabids</taxon>
        <taxon>Rosales</taxon>
        <taxon>Moraceae</taxon>
        <taxon>Ficeae</taxon>
        <taxon>Ficus</taxon>
    </lineage>
</organism>
<accession>A0AA87YVG6</accession>
<proteinExistence type="predicted"/>
<dbReference type="EMBL" id="BTGU01004980">
    <property type="protein sequence ID" value="GMN18765.1"/>
    <property type="molecule type" value="Genomic_DNA"/>
</dbReference>
<dbReference type="Proteomes" id="UP001187192">
    <property type="component" value="Unassembled WGS sequence"/>
</dbReference>
<name>A0AA87YVG6_FICCA</name>
<protein>
    <submittedName>
        <fullName evidence="1">Uncharacterized protein</fullName>
    </submittedName>
</protein>
<comment type="caution">
    <text evidence="1">The sequence shown here is derived from an EMBL/GenBank/DDBJ whole genome shotgun (WGS) entry which is preliminary data.</text>
</comment>
<evidence type="ECO:0000313" key="2">
    <source>
        <dbReference type="Proteomes" id="UP001187192"/>
    </source>
</evidence>
<gene>
    <name evidence="1" type="ORF">TIFTF001_046840</name>
</gene>
<reference evidence="1" key="1">
    <citation type="submission" date="2023-07" db="EMBL/GenBank/DDBJ databases">
        <title>draft genome sequence of fig (Ficus carica).</title>
        <authorList>
            <person name="Takahashi T."/>
            <person name="Nishimura K."/>
        </authorList>
    </citation>
    <scope>NUCLEOTIDE SEQUENCE</scope>
</reference>
<keyword evidence="2" id="KW-1185">Reference proteome</keyword>
<sequence>MPRNVAAEHFRTENTHGDIARGSGVLNLSSLLLELWFENKGRRRWRAWIWAHEARREPPEFAVGA</sequence>
<dbReference type="AlphaFoldDB" id="A0AA87YVG6"/>
<evidence type="ECO:0000313" key="1">
    <source>
        <dbReference type="EMBL" id="GMN18765.1"/>
    </source>
</evidence>